<dbReference type="InParanoid" id="K3XD41"/>
<protein>
    <submittedName>
        <fullName evidence="1">Uncharacterized protein</fullName>
    </submittedName>
</protein>
<sequence>MVERGNHNPNVDCCNQYFNISWEANKAAIKAMLNILVLWYFN</sequence>
<reference evidence="2" key="1">
    <citation type="journal article" date="2010" name="Genome Biol.">
        <title>Genome sequence of the necrotrophic plant pathogen Pythium ultimum reveals original pathogenicity mechanisms and effector repertoire.</title>
        <authorList>
            <person name="Levesque C.A."/>
            <person name="Brouwer H."/>
            <person name="Cano L."/>
            <person name="Hamilton J.P."/>
            <person name="Holt C."/>
            <person name="Huitema E."/>
            <person name="Raffaele S."/>
            <person name="Robideau G.P."/>
            <person name="Thines M."/>
            <person name="Win J."/>
            <person name="Zerillo M.M."/>
            <person name="Beakes G.W."/>
            <person name="Boore J.L."/>
            <person name="Busam D."/>
            <person name="Dumas B."/>
            <person name="Ferriera S."/>
            <person name="Fuerstenberg S.I."/>
            <person name="Gachon C.M."/>
            <person name="Gaulin E."/>
            <person name="Govers F."/>
            <person name="Grenville-Briggs L."/>
            <person name="Horner N."/>
            <person name="Hostetler J."/>
            <person name="Jiang R.H."/>
            <person name="Johnson J."/>
            <person name="Krajaejun T."/>
            <person name="Lin H."/>
            <person name="Meijer H.J."/>
            <person name="Moore B."/>
            <person name="Morris P."/>
            <person name="Phuntmart V."/>
            <person name="Puiu D."/>
            <person name="Shetty J."/>
            <person name="Stajich J.E."/>
            <person name="Tripathy S."/>
            <person name="Wawra S."/>
            <person name="van West P."/>
            <person name="Whitty B.R."/>
            <person name="Coutinho P.M."/>
            <person name="Henrissat B."/>
            <person name="Martin F."/>
            <person name="Thomas P.D."/>
            <person name="Tyler B.M."/>
            <person name="De Vries R.P."/>
            <person name="Kamoun S."/>
            <person name="Yandell M."/>
            <person name="Tisserat N."/>
            <person name="Buell C.R."/>
        </authorList>
    </citation>
    <scope>NUCLEOTIDE SEQUENCE</scope>
    <source>
        <strain evidence="2">DAOM:BR144</strain>
    </source>
</reference>
<reference evidence="1" key="3">
    <citation type="submission" date="2015-02" db="UniProtKB">
        <authorList>
            <consortium name="EnsemblProtists"/>
        </authorList>
    </citation>
    <scope>IDENTIFICATION</scope>
    <source>
        <strain evidence="1">DAOM BR144</strain>
    </source>
</reference>
<dbReference type="HOGENOM" id="CLU_3360892_0_0_1"/>
<evidence type="ECO:0000313" key="2">
    <source>
        <dbReference type="Proteomes" id="UP000019132"/>
    </source>
</evidence>
<organism evidence="1 2">
    <name type="scientific">Globisporangium ultimum (strain ATCC 200006 / CBS 805.95 / DAOM BR144)</name>
    <name type="common">Pythium ultimum</name>
    <dbReference type="NCBI Taxonomy" id="431595"/>
    <lineage>
        <taxon>Eukaryota</taxon>
        <taxon>Sar</taxon>
        <taxon>Stramenopiles</taxon>
        <taxon>Oomycota</taxon>
        <taxon>Peronosporomycetes</taxon>
        <taxon>Pythiales</taxon>
        <taxon>Pythiaceae</taxon>
        <taxon>Globisporangium</taxon>
    </lineage>
</organism>
<evidence type="ECO:0000313" key="1">
    <source>
        <dbReference type="EnsemblProtists" id="PYU1_T015140"/>
    </source>
</evidence>
<accession>K3XD41</accession>
<dbReference type="AlphaFoldDB" id="K3XD41"/>
<proteinExistence type="predicted"/>
<keyword evidence="2" id="KW-1185">Reference proteome</keyword>
<dbReference type="Proteomes" id="UP000019132">
    <property type="component" value="Unassembled WGS sequence"/>
</dbReference>
<dbReference type="EMBL" id="ADOS01001204">
    <property type="status" value="NOT_ANNOTATED_CDS"/>
    <property type="molecule type" value="Genomic_DNA"/>
</dbReference>
<name>K3XD41_GLOUD</name>
<reference evidence="2" key="2">
    <citation type="submission" date="2010-04" db="EMBL/GenBank/DDBJ databases">
        <authorList>
            <person name="Buell R."/>
            <person name="Hamilton J."/>
            <person name="Hostetler J."/>
        </authorList>
    </citation>
    <scope>NUCLEOTIDE SEQUENCE [LARGE SCALE GENOMIC DNA]</scope>
    <source>
        <strain evidence="2">DAOM:BR144</strain>
    </source>
</reference>
<dbReference type="EnsemblProtists" id="PYU1_T015140">
    <property type="protein sequence ID" value="PYU1_T015140"/>
    <property type="gene ID" value="PYU1_G015109"/>
</dbReference>
<dbReference type="VEuPathDB" id="FungiDB:PYU1_G015109"/>